<feature type="signal peptide" evidence="2">
    <location>
        <begin position="1"/>
        <end position="24"/>
    </location>
</feature>
<dbReference type="Gene3D" id="3.10.350.10">
    <property type="entry name" value="LysM domain"/>
    <property type="match status" value="1"/>
</dbReference>
<evidence type="ECO:0000256" key="2">
    <source>
        <dbReference type="SAM" id="SignalP"/>
    </source>
</evidence>
<reference evidence="4 5" key="1">
    <citation type="submission" date="2011-09" db="EMBL/GenBank/DDBJ databases">
        <title>The Genome Sequence of Bacillus smithii 7_3_47FAA.</title>
        <authorList>
            <consortium name="The Broad Institute Genome Sequencing Platform"/>
            <person name="Earl A."/>
            <person name="Ward D."/>
            <person name="Feldgarden M."/>
            <person name="Gevers D."/>
            <person name="Daigneault M."/>
            <person name="Strauss J."/>
            <person name="Allen-Vercoe E."/>
            <person name="Young S.K."/>
            <person name="Zeng Q."/>
            <person name="Gargeya S."/>
            <person name="Fitzgerald M."/>
            <person name="Haas B."/>
            <person name="Abouelleil A."/>
            <person name="Alvarado L."/>
            <person name="Arachchi H.M."/>
            <person name="Berlin A."/>
            <person name="Brown A."/>
            <person name="Chapman S.B."/>
            <person name="Chen Z."/>
            <person name="Dunbar C."/>
            <person name="Freedman E."/>
            <person name="Gearin G."/>
            <person name="Goldberg J."/>
            <person name="Griggs A."/>
            <person name="Gujja S."/>
            <person name="Heiman D."/>
            <person name="Howarth C."/>
            <person name="Larson L."/>
            <person name="Lui A."/>
            <person name="MacDonald P.J.P."/>
            <person name="Montmayeur A."/>
            <person name="Murphy C."/>
            <person name="Neiman D."/>
            <person name="Pearson M."/>
            <person name="Priest M."/>
            <person name="Roberts A."/>
            <person name="Saif S."/>
            <person name="Shea T."/>
            <person name="Shenoy N."/>
            <person name="Sisk P."/>
            <person name="Stolte C."/>
            <person name="Sykes S."/>
            <person name="Wortman J."/>
            <person name="Nusbaum C."/>
            <person name="Birren B."/>
        </authorList>
    </citation>
    <scope>NUCLEOTIDE SEQUENCE [LARGE SCALE GENOMIC DNA]</scope>
    <source>
        <strain evidence="4 5">7_3_47FAA</strain>
    </source>
</reference>
<dbReference type="InterPro" id="IPR036779">
    <property type="entry name" value="LysM_dom_sf"/>
</dbReference>
<dbReference type="PANTHER" id="PTHR39160">
    <property type="entry name" value="CELL WALL-BINDING PROTEIN YOCH"/>
    <property type="match status" value="1"/>
</dbReference>
<dbReference type="SMART" id="SM00257">
    <property type="entry name" value="LysM"/>
    <property type="match status" value="1"/>
</dbReference>
<dbReference type="CDD" id="cd00118">
    <property type="entry name" value="LysM"/>
    <property type="match status" value="1"/>
</dbReference>
<accession>G9QLZ3</accession>
<keyword evidence="5" id="KW-1185">Reference proteome</keyword>
<dbReference type="InterPro" id="IPR051933">
    <property type="entry name" value="Resuscitation_pf_RpfB"/>
</dbReference>
<evidence type="ECO:0000313" key="5">
    <source>
        <dbReference type="Proteomes" id="UP000011747"/>
    </source>
</evidence>
<dbReference type="Pfam" id="PF06725">
    <property type="entry name" value="3D"/>
    <property type="match status" value="1"/>
</dbReference>
<dbReference type="GO" id="GO:0009254">
    <property type="term" value="P:peptidoglycan turnover"/>
    <property type="evidence" value="ECO:0007669"/>
    <property type="project" value="InterPro"/>
</dbReference>
<feature type="non-terminal residue" evidence="4">
    <location>
        <position position="1"/>
    </location>
</feature>
<dbReference type="Pfam" id="PF01476">
    <property type="entry name" value="LysM"/>
    <property type="match status" value="1"/>
</dbReference>
<evidence type="ECO:0000256" key="1">
    <source>
        <dbReference type="ARBA" id="ARBA00022729"/>
    </source>
</evidence>
<dbReference type="GO" id="GO:0019867">
    <property type="term" value="C:outer membrane"/>
    <property type="evidence" value="ECO:0007669"/>
    <property type="project" value="InterPro"/>
</dbReference>
<protein>
    <recommendedName>
        <fullName evidence="3">LysM domain-containing protein</fullName>
    </recommendedName>
</protein>
<feature type="domain" description="LysM" evidence="3">
    <location>
        <begin position="27"/>
        <end position="70"/>
    </location>
</feature>
<dbReference type="Gene3D" id="2.40.40.10">
    <property type="entry name" value="RlpA-like domain"/>
    <property type="match status" value="1"/>
</dbReference>
<proteinExistence type="predicted"/>
<name>G9QLZ3_9BACI</name>
<dbReference type="EMBL" id="ACWF01000110">
    <property type="protein sequence ID" value="EHL77640.1"/>
    <property type="molecule type" value="Genomic_DNA"/>
</dbReference>
<sequence>GVKKAIAALFTAVVCFSFAHSSNAASTTYTVKKGDTLWKIANAYKTTVDNIKKWNHLTSNNITVGTKLIIQSSSTATAKNTSTTSAVNSTAGKKVIVVKATAYTASCKGCSGVTALGINLKINPNAKVIAVDPKVIPLGSKVYVEGYGQAIAADKGSAIKGNRIDVFVPSLQSARNWGVRTTKVTILQ</sequence>
<organism evidence="4 5">
    <name type="scientific">Bacillus smithii 7_3_47FAA</name>
    <dbReference type="NCBI Taxonomy" id="665952"/>
    <lineage>
        <taxon>Bacteria</taxon>
        <taxon>Bacillati</taxon>
        <taxon>Bacillota</taxon>
        <taxon>Bacilli</taxon>
        <taxon>Bacillales</taxon>
        <taxon>Bacillaceae</taxon>
        <taxon>Bacillus</taxon>
    </lineage>
</organism>
<evidence type="ECO:0000313" key="4">
    <source>
        <dbReference type="EMBL" id="EHL77640.1"/>
    </source>
</evidence>
<dbReference type="InterPro" id="IPR010611">
    <property type="entry name" value="3D_dom"/>
</dbReference>
<dbReference type="RefSeq" id="WP_004439595.1">
    <property type="nucleotide sequence ID" value="NZ_JH414756.1"/>
</dbReference>
<keyword evidence="1 2" id="KW-0732">Signal</keyword>
<dbReference type="PATRIC" id="fig|665952.3.peg.2092"/>
<dbReference type="HOGENOM" id="CLU_1437196_0_0_9"/>
<gene>
    <name evidence="4" type="ORF">HMPREF1015_02051</name>
</gene>
<dbReference type="InterPro" id="IPR036908">
    <property type="entry name" value="RlpA-like_sf"/>
</dbReference>
<dbReference type="GO" id="GO:0004553">
    <property type="term" value="F:hydrolase activity, hydrolyzing O-glycosyl compounds"/>
    <property type="evidence" value="ECO:0007669"/>
    <property type="project" value="InterPro"/>
</dbReference>
<dbReference type="InterPro" id="IPR018392">
    <property type="entry name" value="LysM"/>
</dbReference>
<dbReference type="CDD" id="cd22786">
    <property type="entry name" value="DPBB_YuiC-like"/>
    <property type="match status" value="1"/>
</dbReference>
<dbReference type="SUPFAM" id="SSF54106">
    <property type="entry name" value="LysM domain"/>
    <property type="match status" value="1"/>
</dbReference>
<dbReference type="Proteomes" id="UP000011747">
    <property type="component" value="Unassembled WGS sequence"/>
</dbReference>
<dbReference type="PANTHER" id="PTHR39160:SF4">
    <property type="entry name" value="RESUSCITATION-PROMOTING FACTOR RPFB"/>
    <property type="match status" value="1"/>
</dbReference>
<dbReference type="AlphaFoldDB" id="G9QLZ3"/>
<dbReference type="SUPFAM" id="SSF50685">
    <property type="entry name" value="Barwin-like endoglucanases"/>
    <property type="match status" value="1"/>
</dbReference>
<feature type="chain" id="PRO_5003526248" description="LysM domain-containing protein" evidence="2">
    <location>
        <begin position="25"/>
        <end position="188"/>
    </location>
</feature>
<evidence type="ECO:0000259" key="3">
    <source>
        <dbReference type="PROSITE" id="PS51782"/>
    </source>
</evidence>
<comment type="caution">
    <text evidence="4">The sequence shown here is derived from an EMBL/GenBank/DDBJ whole genome shotgun (WGS) entry which is preliminary data.</text>
</comment>
<dbReference type="PROSITE" id="PS51782">
    <property type="entry name" value="LYSM"/>
    <property type="match status" value="1"/>
</dbReference>